<name>A0AAQ2T3V1_MORBO</name>
<dbReference type="GeneID" id="77188464"/>
<accession>A0AAQ2T3V1</accession>
<evidence type="ECO:0000313" key="4">
    <source>
        <dbReference type="Proteomes" id="UP001163283"/>
    </source>
</evidence>
<dbReference type="Proteomes" id="UP001163632">
    <property type="component" value="Chromosome"/>
</dbReference>
<feature type="signal peptide" evidence="1">
    <location>
        <begin position="1"/>
        <end position="27"/>
    </location>
</feature>
<dbReference type="KEGG" id="mboi:DQF64_08145"/>
<reference evidence="3 4" key="1">
    <citation type="journal article" date="2022" name="BMC Microbiol.">
        <title>Whole genome sequencing of Moraxella bovis strains from North America reveals two genotypes with different genetic determinants.</title>
        <authorList>
            <person name="Wynn E.L."/>
            <person name="Hille M.M."/>
            <person name="Loy J.D."/>
            <person name="Schuller G."/>
            <person name="Kuhn K.L."/>
            <person name="Dickey A.M."/>
            <person name="Bono J.L."/>
            <person name="Clawson M.L."/>
        </authorList>
    </citation>
    <scope>NUCLEOTIDE SEQUENCE [LARGE SCALE GENOMIC DNA]</scope>
    <source>
        <strain evidence="2">SAM102599</strain>
        <strain evidence="3 4">SAM57978</strain>
    </source>
</reference>
<evidence type="ECO:0000313" key="5">
    <source>
        <dbReference type="Proteomes" id="UP001163632"/>
    </source>
</evidence>
<feature type="chain" id="PRO_5042850657" description="DUF4198 domain-containing protein" evidence="1">
    <location>
        <begin position="28"/>
        <end position="178"/>
    </location>
</feature>
<dbReference type="InterPro" id="IPR013783">
    <property type="entry name" value="Ig-like_fold"/>
</dbReference>
<sequence length="178" mass="19675">MTHFSKSTFFKSAMCVALSILPTLSFAYHIQITEPAEDRAYHRPVQSIDVQATVSPTLEMGYTTAVLLNGKVVGDGLTASVPTIDLVAGEYTLEAIVMDKNAQTVASDTRTVYVIQNNQIQRKKKAAIAEREAYDNSSIWHKIAVGLNPKVQAPPKVYESTPTWELRDLPNKPNKPNK</sequence>
<dbReference type="EMBL" id="CP087830">
    <property type="protein sequence ID" value="UZA01950.1"/>
    <property type="molecule type" value="Genomic_DNA"/>
</dbReference>
<dbReference type="Gene3D" id="2.60.40.10">
    <property type="entry name" value="Immunoglobulins"/>
    <property type="match status" value="1"/>
</dbReference>
<organism evidence="3 4">
    <name type="scientific">Moraxella bovis</name>
    <dbReference type="NCBI Taxonomy" id="476"/>
    <lineage>
        <taxon>Bacteria</taxon>
        <taxon>Pseudomonadati</taxon>
        <taxon>Pseudomonadota</taxon>
        <taxon>Gammaproteobacteria</taxon>
        <taxon>Moraxellales</taxon>
        <taxon>Moraxellaceae</taxon>
        <taxon>Moraxella</taxon>
    </lineage>
</organism>
<protein>
    <recommendedName>
        <fullName evidence="6">DUF4198 domain-containing protein</fullName>
    </recommendedName>
</protein>
<evidence type="ECO:0000313" key="2">
    <source>
        <dbReference type="EMBL" id="UZA01950.1"/>
    </source>
</evidence>
<dbReference type="EMBL" id="CP087781">
    <property type="protein sequence ID" value="UZA50537.1"/>
    <property type="molecule type" value="Genomic_DNA"/>
</dbReference>
<evidence type="ECO:0008006" key="6">
    <source>
        <dbReference type="Google" id="ProtNLM"/>
    </source>
</evidence>
<gene>
    <name evidence="2" type="ORF">LP092_08015</name>
    <name evidence="3" type="ORF">LP129_08260</name>
</gene>
<dbReference type="RefSeq" id="WP_112742318.1">
    <property type="nucleotide sequence ID" value="NZ_CP030241.1"/>
</dbReference>
<keyword evidence="5" id="KW-1185">Reference proteome</keyword>
<dbReference type="AlphaFoldDB" id="A0AAQ2T3V1"/>
<keyword evidence="1" id="KW-0732">Signal</keyword>
<dbReference type="Proteomes" id="UP001163283">
    <property type="component" value="Chromosome"/>
</dbReference>
<evidence type="ECO:0000313" key="3">
    <source>
        <dbReference type="EMBL" id="UZA50537.1"/>
    </source>
</evidence>
<proteinExistence type="predicted"/>
<evidence type="ECO:0000256" key="1">
    <source>
        <dbReference type="SAM" id="SignalP"/>
    </source>
</evidence>